<name>A0A2G8K2U6_STIJA</name>
<reference evidence="2 3" key="1">
    <citation type="journal article" date="2017" name="PLoS Biol.">
        <title>The sea cucumber genome provides insights into morphological evolution and visceral regeneration.</title>
        <authorList>
            <person name="Zhang X."/>
            <person name="Sun L."/>
            <person name="Yuan J."/>
            <person name="Sun Y."/>
            <person name="Gao Y."/>
            <person name="Zhang L."/>
            <person name="Li S."/>
            <person name="Dai H."/>
            <person name="Hamel J.F."/>
            <person name="Liu C."/>
            <person name="Yu Y."/>
            <person name="Liu S."/>
            <person name="Lin W."/>
            <person name="Guo K."/>
            <person name="Jin S."/>
            <person name="Xu P."/>
            <person name="Storey K.B."/>
            <person name="Huan P."/>
            <person name="Zhang T."/>
            <person name="Zhou Y."/>
            <person name="Zhang J."/>
            <person name="Lin C."/>
            <person name="Li X."/>
            <person name="Xing L."/>
            <person name="Huo D."/>
            <person name="Sun M."/>
            <person name="Wang L."/>
            <person name="Mercier A."/>
            <person name="Li F."/>
            <person name="Yang H."/>
            <person name="Xiang J."/>
        </authorList>
    </citation>
    <scope>NUCLEOTIDE SEQUENCE [LARGE SCALE GENOMIC DNA]</scope>
    <source>
        <strain evidence="2">Shaxun</strain>
        <tissue evidence="2">Muscle</tissue>
    </source>
</reference>
<organism evidence="2 3">
    <name type="scientific">Stichopus japonicus</name>
    <name type="common">Sea cucumber</name>
    <dbReference type="NCBI Taxonomy" id="307972"/>
    <lineage>
        <taxon>Eukaryota</taxon>
        <taxon>Metazoa</taxon>
        <taxon>Echinodermata</taxon>
        <taxon>Eleutherozoa</taxon>
        <taxon>Echinozoa</taxon>
        <taxon>Holothuroidea</taxon>
        <taxon>Aspidochirotacea</taxon>
        <taxon>Aspidochirotida</taxon>
        <taxon>Stichopodidae</taxon>
        <taxon>Apostichopus</taxon>
    </lineage>
</organism>
<dbReference type="PANTHER" id="PTHR19143">
    <property type="entry name" value="FIBRINOGEN/TENASCIN/ANGIOPOEITIN"/>
    <property type="match status" value="1"/>
</dbReference>
<dbReference type="InterPro" id="IPR036056">
    <property type="entry name" value="Fibrinogen-like_C"/>
</dbReference>
<dbReference type="EMBL" id="MRZV01000942">
    <property type="protein sequence ID" value="PIK42336.1"/>
    <property type="molecule type" value="Genomic_DNA"/>
</dbReference>
<dbReference type="Gene3D" id="3.90.215.10">
    <property type="entry name" value="Gamma Fibrinogen, chain A, domain 1"/>
    <property type="match status" value="2"/>
</dbReference>
<comment type="caution">
    <text evidence="2">The sequence shown here is derived from an EMBL/GenBank/DDBJ whole genome shotgun (WGS) entry which is preliminary data.</text>
</comment>
<dbReference type="InterPro" id="IPR050373">
    <property type="entry name" value="Fibrinogen_C-term_domain"/>
</dbReference>
<evidence type="ECO:0000313" key="2">
    <source>
        <dbReference type="EMBL" id="PIK42336.1"/>
    </source>
</evidence>
<dbReference type="Proteomes" id="UP000230750">
    <property type="component" value="Unassembled WGS sequence"/>
</dbReference>
<dbReference type="CDD" id="cd00087">
    <property type="entry name" value="FReD"/>
    <property type="match status" value="1"/>
</dbReference>
<keyword evidence="3" id="KW-1185">Reference proteome</keyword>
<dbReference type="AlphaFoldDB" id="A0A2G8K2U6"/>
<dbReference type="OrthoDB" id="6345539at2759"/>
<protein>
    <submittedName>
        <fullName evidence="2">Putative fibrinogen C domain-containing protein 1-like isoform X3</fullName>
    </submittedName>
</protein>
<evidence type="ECO:0000313" key="3">
    <source>
        <dbReference type="Proteomes" id="UP000230750"/>
    </source>
</evidence>
<feature type="domain" description="Fibrinogen C-terminal" evidence="1">
    <location>
        <begin position="1"/>
        <end position="187"/>
    </location>
</feature>
<sequence length="284" mass="32756">MYRSGPRDCSDLYTAGRRNNGKYTIYPAGSSGFEVYCDMSSGGWTILQRRTSSSVSFNRYWYEYKYGFGNPTGNHWIGNDKIYKLTNQKSYQLRIEKTNREGSTYYSRYSSFRISSEGDRYRLSLGGHYGNAGYNAMDANTGHRFSTHDQDNDGSSTFDCAEKHRGGWWYPDDSSTGSTSNCYSFSNRVATGSYDYTGCTWYYFANCWNYDDRPHYKCDSYDGRNNCKCCRNKNPVYETTFYSCGYSNLNGDYSSNDYRGIFWKNLHGSDCGITTTTMKIQPRQ</sequence>
<dbReference type="PROSITE" id="PS51406">
    <property type="entry name" value="FIBRINOGEN_C_2"/>
    <property type="match status" value="1"/>
</dbReference>
<dbReference type="STRING" id="307972.A0A2G8K2U6"/>
<proteinExistence type="predicted"/>
<dbReference type="InterPro" id="IPR002181">
    <property type="entry name" value="Fibrinogen_a/b/g_C_dom"/>
</dbReference>
<accession>A0A2G8K2U6</accession>
<dbReference type="SMART" id="SM00186">
    <property type="entry name" value="FBG"/>
    <property type="match status" value="1"/>
</dbReference>
<dbReference type="GO" id="GO:0005615">
    <property type="term" value="C:extracellular space"/>
    <property type="evidence" value="ECO:0007669"/>
    <property type="project" value="TreeGrafter"/>
</dbReference>
<dbReference type="Pfam" id="PF00147">
    <property type="entry name" value="Fibrinogen_C"/>
    <property type="match status" value="1"/>
</dbReference>
<evidence type="ECO:0000259" key="1">
    <source>
        <dbReference type="PROSITE" id="PS51406"/>
    </source>
</evidence>
<dbReference type="InterPro" id="IPR014716">
    <property type="entry name" value="Fibrinogen_a/b/g_C_1"/>
</dbReference>
<dbReference type="SUPFAM" id="SSF56496">
    <property type="entry name" value="Fibrinogen C-terminal domain-like"/>
    <property type="match status" value="2"/>
</dbReference>
<gene>
    <name evidence="2" type="ORF">BSL78_20819</name>
</gene>